<evidence type="ECO:0000313" key="1">
    <source>
        <dbReference type="EMBL" id="KKN50756.1"/>
    </source>
</evidence>
<organism evidence="1">
    <name type="scientific">marine sediment metagenome</name>
    <dbReference type="NCBI Taxonomy" id="412755"/>
    <lineage>
        <taxon>unclassified sequences</taxon>
        <taxon>metagenomes</taxon>
        <taxon>ecological metagenomes</taxon>
    </lineage>
</organism>
<dbReference type="Gene3D" id="1.10.30.50">
    <property type="match status" value="1"/>
</dbReference>
<dbReference type="EMBL" id="LAZR01001096">
    <property type="protein sequence ID" value="KKN50756.1"/>
    <property type="molecule type" value="Genomic_DNA"/>
</dbReference>
<reference evidence="1" key="1">
    <citation type="journal article" date="2015" name="Nature">
        <title>Complex archaea that bridge the gap between prokaryotes and eukaryotes.</title>
        <authorList>
            <person name="Spang A."/>
            <person name="Saw J.H."/>
            <person name="Jorgensen S.L."/>
            <person name="Zaremba-Niedzwiedzka K."/>
            <person name="Martijn J."/>
            <person name="Lind A.E."/>
            <person name="van Eijk R."/>
            <person name="Schleper C."/>
            <person name="Guy L."/>
            <person name="Ettema T.J."/>
        </authorList>
    </citation>
    <scope>NUCLEOTIDE SEQUENCE</scope>
</reference>
<sequence>MGEKRDQVLFKSRKSHRGQRYIEWRYAVMNQGSYRCCLCGSTAELTADHIKPVVNYPELAFDVKNGRILCEPCRLKDMLASWEEGKFERQR</sequence>
<accession>A0A0F9TNS9</accession>
<proteinExistence type="predicted"/>
<comment type="caution">
    <text evidence="1">The sequence shown here is derived from an EMBL/GenBank/DDBJ whole genome shotgun (WGS) entry which is preliminary data.</text>
</comment>
<dbReference type="AlphaFoldDB" id="A0A0F9TNS9"/>
<gene>
    <name evidence="1" type="ORF">LCGC14_0629260</name>
</gene>
<evidence type="ECO:0008006" key="2">
    <source>
        <dbReference type="Google" id="ProtNLM"/>
    </source>
</evidence>
<protein>
    <recommendedName>
        <fullName evidence="2">HNH nuclease domain-containing protein</fullName>
    </recommendedName>
</protein>
<name>A0A0F9TNS9_9ZZZZ</name>